<feature type="domain" description="Helicase C-terminal" evidence="8">
    <location>
        <begin position="1261"/>
        <end position="1408"/>
    </location>
</feature>
<dbReference type="GO" id="GO:0009378">
    <property type="term" value="F:four-way junction helicase activity"/>
    <property type="evidence" value="ECO:0007669"/>
    <property type="project" value="TreeGrafter"/>
</dbReference>
<dbReference type="GO" id="GO:0005737">
    <property type="term" value="C:cytoplasm"/>
    <property type="evidence" value="ECO:0007669"/>
    <property type="project" value="TreeGrafter"/>
</dbReference>
<sequence length="1798" mass="200179">MSGSSQPPDAQPKSSKAQPGWCEKCQPRTWCDALQSHMRQVHYVKASVIYPDGVKAVLQRDPDDQCFHCGRCPFKRKDGQQTRKHCQTCTAVATAVVPDDPHIHSSATTRGSPEVVGRTDLADPQALDPDAPIDLTQPVPPNDNELLSDEEDIEQDSDNANRPTAAVPARRYPDVNTVVHNATHNLPAYDIVVNRHYGVVICLSCEIAVELNSLDSHIHCHFPELPIPKTLAADLTAEYRLLTLKDIPIPDDNPAPVFGLRLSEELFYFCGRCGRGYSGPEVLRAHQNGSSARCPRDQPKTHTTGHGQHFTNSRYHRVFQVDPRKLPPTPPDADNSQRAREIYKLTHHPPIDYKNIPFTPTLREQDQALFLDREGWGHHIAGFSGAQLSESCRGSEPSEHLHKLKPIVETYIKRVQPLIVKLSSFGQQKLLAQVGPSESMAGFNTITDESCGKYGLFLWKLIFNLLRQIQGEGGPYIYPLNDLQTTRLKSLVRTIDKQVPQKDHEVIVHHVVHSLFAHLKEDNTADKYFNAVICFAVITSFTDECQLRTISTITSNLMQLIYADRSTQLTEIMDMLRNDPKLSFTDAYNKLKVYLIDGVETPFSFLYNNHNLLKVIRSDERAAEGARWLNEEGTALQYDGKVIQVGRFKNAYTQPRNEYLRIVNEDIWMGHPPPVLPEDDLDPSQLIDDPANRSPGFCFLDNVENKCHQYRDFYANWLLSIPELRKKFTYIHQGELIWRPGPALELLHAFDRANNELDPASVIGAASCLRGTEFANQFLRNGMGATIRNTQILFKNLCLIGVLTKTSHHRLEARFSPTPPPAKLAALIIQNLTIFRPFQVFLVDRLFGASDARRFHEYLHPRVKGNYTSAELSRKIADITEATVFSRLPITKWRKIVGTIMRKRGDPHAFEISKTFYFDTVAQHSGSTANAFYQQATGSLPGISPEHIAGCQKNSISWQQITGIDEGQPLTVSSVGVDLDLSHWAEQEDEGSGGEVMSMSTLQSIKLLIAAEIKNILPSAIQRLEGVVETQIAKSIIQSQALYYPTPKLVYAAHELHDISDIQPHPLACPEQAIALEKMLTRTTNVIYIGACATGKTFLMLSAAKVFGGSGTTIVILPHSGLHLDFIRRADEMQVTWSKWEPRGDYNPNARIIWAVVEHIEVEKFKVFCANRFAAGRLDRFFLDEFHRILTDSHYRDVFLSFSSLADHGAQIFAASATMPPNLMPATQKLSGINTWDVIRMSVARKNIVLQCYEYEEEKELLQALAEKVAEQLKFFGPDDRMMVFTQRVEQAISVAKLLGTNAFYASLDEKSKKAFFDQWRAGEPKVITSTSLLGSGTDHPGVRVVINVHLPFTFFDWQQQIDRGGRDGRTAFGITMVLKNEKVPFQDETDRLDLGKKELEQWVHAKDECRRIRPSIYFDGRAVTCALVNGNNCDHCVVQSQKPAPAIPLRLPTNPSARLLRGAAPGAEKAAIAPRTRPQTAGYQRAAAANGVQAQVPPSSRPAVNPRGAGPPTNPAQTSRANEPVAHDRPTSASQGTGGSSRKIGAALAQPHPRASVRSQPDNPPSPPNHRSPSEVPSPSRSRLIPMTLDTNGRLVPLFNDNPTLPPTQELNSRNPASSDPPLDDAPVRNPPLASTSSSSASKEVGSSPSSRPRFGNYTWGSFGAKAGGRTAHDVGGIANDGDANWTAWHKKSFNFIKGICWFCLMPQQKSGGWHAWVDNNQDCPDKNLLKPALFALITAEVSPKNPLHICECPSLPEDSFPDVDDDLFKFRECHIGFQRQLVECAAELRAEFPDSP</sequence>
<dbReference type="SUPFAM" id="SSF52540">
    <property type="entry name" value="P-loop containing nucleoside triphosphate hydrolases"/>
    <property type="match status" value="1"/>
</dbReference>
<dbReference type="InterPro" id="IPR027417">
    <property type="entry name" value="P-loop_NTPase"/>
</dbReference>
<dbReference type="GO" id="GO:0008270">
    <property type="term" value="F:zinc ion binding"/>
    <property type="evidence" value="ECO:0007669"/>
    <property type="project" value="UniProtKB-KW"/>
</dbReference>
<dbReference type="EC" id="5.6.2.4" evidence="3"/>
<evidence type="ECO:0000259" key="8">
    <source>
        <dbReference type="PROSITE" id="PS51194"/>
    </source>
</evidence>
<dbReference type="PROSITE" id="PS50157">
    <property type="entry name" value="ZINC_FINGER_C2H2_2"/>
    <property type="match status" value="1"/>
</dbReference>
<feature type="compositionally biased region" description="Polar residues" evidence="5">
    <location>
        <begin position="1602"/>
        <end position="1616"/>
    </location>
</feature>
<name>A0A8H7CSR5_9AGAR</name>
<feature type="compositionally biased region" description="Low complexity" evidence="5">
    <location>
        <begin position="122"/>
        <end position="135"/>
    </location>
</feature>
<feature type="compositionally biased region" description="Low complexity" evidence="5">
    <location>
        <begin position="1572"/>
        <end position="1584"/>
    </location>
</feature>
<dbReference type="GO" id="GO:0043138">
    <property type="term" value="F:3'-5' DNA helicase activity"/>
    <property type="evidence" value="ECO:0007669"/>
    <property type="project" value="UniProtKB-EC"/>
</dbReference>
<dbReference type="InterPro" id="IPR014001">
    <property type="entry name" value="Helicase_ATP-bd"/>
</dbReference>
<feature type="region of interest" description="Disordered" evidence="5">
    <location>
        <begin position="289"/>
        <end position="311"/>
    </location>
</feature>
<dbReference type="SMART" id="SM00490">
    <property type="entry name" value="HELICc"/>
    <property type="match status" value="1"/>
</dbReference>
<dbReference type="SMART" id="SM00487">
    <property type="entry name" value="DEXDc"/>
    <property type="match status" value="1"/>
</dbReference>
<proteinExistence type="inferred from homology"/>
<gene>
    <name evidence="9" type="ORF">MVEN_01439100</name>
</gene>
<evidence type="ECO:0000256" key="2">
    <source>
        <dbReference type="ARBA" id="ARBA00034617"/>
    </source>
</evidence>
<keyword evidence="4" id="KW-0863">Zinc-finger</keyword>
<evidence type="ECO:0000256" key="4">
    <source>
        <dbReference type="PROSITE-ProRule" id="PRU00042"/>
    </source>
</evidence>
<evidence type="ECO:0000256" key="1">
    <source>
        <dbReference type="ARBA" id="ARBA00005446"/>
    </source>
</evidence>
<dbReference type="InterPro" id="IPR001650">
    <property type="entry name" value="Helicase_C-like"/>
</dbReference>
<reference evidence="9" key="1">
    <citation type="submission" date="2020-05" db="EMBL/GenBank/DDBJ databases">
        <title>Mycena genomes resolve the evolution of fungal bioluminescence.</title>
        <authorList>
            <person name="Tsai I.J."/>
        </authorList>
    </citation>
    <scope>NUCLEOTIDE SEQUENCE</scope>
    <source>
        <strain evidence="9">CCC161011</strain>
    </source>
</reference>
<keyword evidence="4" id="KW-0862">Zinc</keyword>
<dbReference type="GO" id="GO:0005694">
    <property type="term" value="C:chromosome"/>
    <property type="evidence" value="ECO:0007669"/>
    <property type="project" value="TreeGrafter"/>
</dbReference>
<comment type="caution">
    <text evidence="9">The sequence shown here is derived from an EMBL/GenBank/DDBJ whole genome shotgun (WGS) entry which is preliminary data.</text>
</comment>
<feature type="compositionally biased region" description="Polar residues" evidence="5">
    <location>
        <begin position="301"/>
        <end position="311"/>
    </location>
</feature>
<protein>
    <recommendedName>
        <fullName evidence="3">DNA 3'-5' helicase</fullName>
        <ecNumber evidence="3">5.6.2.4</ecNumber>
    </recommendedName>
</protein>
<evidence type="ECO:0000256" key="5">
    <source>
        <dbReference type="SAM" id="MobiDB-lite"/>
    </source>
</evidence>
<feature type="compositionally biased region" description="Polar residues" evidence="5">
    <location>
        <begin position="1"/>
        <end position="17"/>
    </location>
</feature>
<dbReference type="PROSITE" id="PS51194">
    <property type="entry name" value="HELICASE_CTER"/>
    <property type="match status" value="1"/>
</dbReference>
<dbReference type="OrthoDB" id="2507344at2759"/>
<dbReference type="Proteomes" id="UP000620124">
    <property type="component" value="Unassembled WGS sequence"/>
</dbReference>
<accession>A0A8H7CSR5</accession>
<dbReference type="InterPro" id="IPR013087">
    <property type="entry name" value="Znf_C2H2_type"/>
</dbReference>
<keyword evidence="10" id="KW-1185">Reference proteome</keyword>
<dbReference type="Pfam" id="PF00271">
    <property type="entry name" value="Helicase_C"/>
    <property type="match status" value="1"/>
</dbReference>
<feature type="compositionally biased region" description="Low complexity" evidence="5">
    <location>
        <begin position="1466"/>
        <end position="1475"/>
    </location>
</feature>
<feature type="domain" description="Helicase ATP-binding" evidence="7">
    <location>
        <begin position="1077"/>
        <end position="1237"/>
    </location>
</feature>
<feature type="region of interest" description="Disordered" evidence="5">
    <location>
        <begin position="100"/>
        <end position="147"/>
    </location>
</feature>
<evidence type="ECO:0000259" key="6">
    <source>
        <dbReference type="PROSITE" id="PS50157"/>
    </source>
</evidence>
<dbReference type="Gene3D" id="3.40.50.300">
    <property type="entry name" value="P-loop containing nucleotide triphosphate hydrolases"/>
    <property type="match status" value="2"/>
</dbReference>
<dbReference type="EMBL" id="JACAZI010000012">
    <property type="protein sequence ID" value="KAF7346872.1"/>
    <property type="molecule type" value="Genomic_DNA"/>
</dbReference>
<keyword evidence="4" id="KW-0479">Metal-binding</keyword>
<feature type="compositionally biased region" description="Low complexity" evidence="5">
    <location>
        <begin position="1636"/>
        <end position="1652"/>
    </location>
</feature>
<dbReference type="GO" id="GO:0000724">
    <property type="term" value="P:double-strand break repair via homologous recombination"/>
    <property type="evidence" value="ECO:0007669"/>
    <property type="project" value="TreeGrafter"/>
</dbReference>
<dbReference type="PROSITE" id="PS51192">
    <property type="entry name" value="HELICASE_ATP_BIND_1"/>
    <property type="match status" value="1"/>
</dbReference>
<feature type="region of interest" description="Disordered" evidence="5">
    <location>
        <begin position="1466"/>
        <end position="1659"/>
    </location>
</feature>
<dbReference type="PANTHER" id="PTHR13710">
    <property type="entry name" value="DNA HELICASE RECQ FAMILY MEMBER"/>
    <property type="match status" value="1"/>
</dbReference>
<organism evidence="9 10">
    <name type="scientific">Mycena venus</name>
    <dbReference type="NCBI Taxonomy" id="2733690"/>
    <lineage>
        <taxon>Eukaryota</taxon>
        <taxon>Fungi</taxon>
        <taxon>Dikarya</taxon>
        <taxon>Basidiomycota</taxon>
        <taxon>Agaricomycotina</taxon>
        <taxon>Agaricomycetes</taxon>
        <taxon>Agaricomycetidae</taxon>
        <taxon>Agaricales</taxon>
        <taxon>Marasmiineae</taxon>
        <taxon>Mycenaceae</taxon>
        <taxon>Mycena</taxon>
    </lineage>
</organism>
<dbReference type="PANTHER" id="PTHR13710:SF154">
    <property type="entry name" value="RECQ HELICASE, PUTATIVE (AFU_ORTHOLOGUE AFUA_6G14720)-RELATED"/>
    <property type="match status" value="1"/>
</dbReference>
<comment type="similarity">
    <text evidence="1">Belongs to the helicase family. RecQ subfamily.</text>
</comment>
<evidence type="ECO:0000313" key="10">
    <source>
        <dbReference type="Proteomes" id="UP000620124"/>
    </source>
</evidence>
<evidence type="ECO:0000259" key="7">
    <source>
        <dbReference type="PROSITE" id="PS51192"/>
    </source>
</evidence>
<evidence type="ECO:0000256" key="3">
    <source>
        <dbReference type="ARBA" id="ARBA00034808"/>
    </source>
</evidence>
<evidence type="ECO:0000313" key="9">
    <source>
        <dbReference type="EMBL" id="KAF7346872.1"/>
    </source>
</evidence>
<feature type="domain" description="C2H2-type" evidence="6">
    <location>
        <begin position="268"/>
        <end position="295"/>
    </location>
</feature>
<feature type="region of interest" description="Disordered" evidence="5">
    <location>
        <begin position="1"/>
        <end position="22"/>
    </location>
</feature>
<comment type="catalytic activity">
    <reaction evidence="2">
        <text>Couples ATP hydrolysis with the unwinding of duplex DNA by translocating in the 3'-5' direction.</text>
        <dbReference type="EC" id="5.6.2.4"/>
    </reaction>
</comment>